<reference evidence="2 3" key="1">
    <citation type="submission" date="2020-05" db="EMBL/GenBank/DDBJ databases">
        <title>MicrobeNet Type strains.</title>
        <authorList>
            <person name="Nicholson A.C."/>
        </authorList>
    </citation>
    <scope>NUCLEOTIDE SEQUENCE [LARGE SCALE GENOMIC DNA]</scope>
    <source>
        <strain evidence="2 3">JCM 14282</strain>
    </source>
</reference>
<protein>
    <recommendedName>
        <fullName evidence="1">DUF6993 domain-containing protein</fullName>
    </recommendedName>
</protein>
<evidence type="ECO:0000259" key="1">
    <source>
        <dbReference type="Pfam" id="PF22504"/>
    </source>
</evidence>
<sequence>MVDAVWASPQQVQGRAYVDALVAAGFDKSAMQLTPDESTVGNPAESIQFSIRWGSECLIGQVGPATGAPFTTIVPGLEGGTCLVGRTRPIDW</sequence>
<comment type="caution">
    <text evidence="2">The sequence shown here is derived from an EMBL/GenBank/DDBJ whole genome shotgun (WGS) entry which is preliminary data.</text>
</comment>
<proteinExistence type="predicted"/>
<dbReference type="InterPro" id="IPR054262">
    <property type="entry name" value="DUF6993"/>
</dbReference>
<organism evidence="2 3">
    <name type="scientific">Microbacterium ulmi</name>
    <dbReference type="NCBI Taxonomy" id="179095"/>
    <lineage>
        <taxon>Bacteria</taxon>
        <taxon>Bacillati</taxon>
        <taxon>Actinomycetota</taxon>
        <taxon>Actinomycetes</taxon>
        <taxon>Micrococcales</taxon>
        <taxon>Microbacteriaceae</taxon>
        <taxon>Microbacterium</taxon>
    </lineage>
</organism>
<feature type="domain" description="DUF6993" evidence="1">
    <location>
        <begin position="3"/>
        <end position="85"/>
    </location>
</feature>
<evidence type="ECO:0000313" key="2">
    <source>
        <dbReference type="EMBL" id="NNH02481.1"/>
    </source>
</evidence>
<dbReference type="AlphaFoldDB" id="A0A7Y2LX65"/>
<name>A0A7Y2LX65_9MICO</name>
<dbReference type="Pfam" id="PF22504">
    <property type="entry name" value="DUF6993"/>
    <property type="match status" value="1"/>
</dbReference>
<dbReference type="EMBL" id="JABEMB010000001">
    <property type="protein sequence ID" value="NNH02481.1"/>
    <property type="molecule type" value="Genomic_DNA"/>
</dbReference>
<keyword evidence="3" id="KW-1185">Reference proteome</keyword>
<accession>A0A7Y2LX65</accession>
<gene>
    <name evidence="2" type="ORF">HLA99_01175</name>
</gene>
<evidence type="ECO:0000313" key="3">
    <source>
        <dbReference type="Proteomes" id="UP000543598"/>
    </source>
</evidence>
<dbReference type="Proteomes" id="UP000543598">
    <property type="component" value="Unassembled WGS sequence"/>
</dbReference>